<dbReference type="EMBL" id="BLXT01002742">
    <property type="protein sequence ID" value="GFN97205.1"/>
    <property type="molecule type" value="Genomic_DNA"/>
</dbReference>
<dbReference type="Proteomes" id="UP000735302">
    <property type="component" value="Unassembled WGS sequence"/>
</dbReference>
<dbReference type="AlphaFoldDB" id="A0AAV3ZD73"/>
<gene>
    <name evidence="2" type="ORF">PoB_002371100</name>
</gene>
<accession>A0AAV3ZD73</accession>
<evidence type="ECO:0000256" key="1">
    <source>
        <dbReference type="SAM" id="MobiDB-lite"/>
    </source>
</evidence>
<feature type="compositionally biased region" description="Basic and acidic residues" evidence="1">
    <location>
        <begin position="117"/>
        <end position="126"/>
    </location>
</feature>
<name>A0AAV3ZD73_9GAST</name>
<keyword evidence="3" id="KW-1185">Reference proteome</keyword>
<proteinExistence type="predicted"/>
<comment type="caution">
    <text evidence="2">The sequence shown here is derived from an EMBL/GenBank/DDBJ whole genome shotgun (WGS) entry which is preliminary data.</text>
</comment>
<reference evidence="2 3" key="1">
    <citation type="journal article" date="2021" name="Elife">
        <title>Chloroplast acquisition without the gene transfer in kleptoplastic sea slugs, Plakobranchus ocellatus.</title>
        <authorList>
            <person name="Maeda T."/>
            <person name="Takahashi S."/>
            <person name="Yoshida T."/>
            <person name="Shimamura S."/>
            <person name="Takaki Y."/>
            <person name="Nagai Y."/>
            <person name="Toyoda A."/>
            <person name="Suzuki Y."/>
            <person name="Arimoto A."/>
            <person name="Ishii H."/>
            <person name="Satoh N."/>
            <person name="Nishiyama T."/>
            <person name="Hasebe M."/>
            <person name="Maruyama T."/>
            <person name="Minagawa J."/>
            <person name="Obokata J."/>
            <person name="Shigenobu S."/>
        </authorList>
    </citation>
    <scope>NUCLEOTIDE SEQUENCE [LARGE SCALE GENOMIC DNA]</scope>
</reference>
<feature type="region of interest" description="Disordered" evidence="1">
    <location>
        <begin position="112"/>
        <end position="154"/>
    </location>
</feature>
<protein>
    <submittedName>
        <fullName evidence="2">Uncharacterized protein</fullName>
    </submittedName>
</protein>
<sequence length="154" mass="17445">MTCAHDNIVDTQDDSSWPTTLCLGQFSYTPTHPAPLGPGLLPRIAHTDDLSHGSKPTQIKLAFGFVLAVIRSGKIQLTARRNPLQMCSDIRGRKKKLTARRNPLQMCSDIRGRKKKLLEVDDHDEHHDEDDDNEEKEEKEDVEMEAEEEEGVEK</sequence>
<feature type="compositionally biased region" description="Acidic residues" evidence="1">
    <location>
        <begin position="127"/>
        <end position="154"/>
    </location>
</feature>
<evidence type="ECO:0000313" key="3">
    <source>
        <dbReference type="Proteomes" id="UP000735302"/>
    </source>
</evidence>
<organism evidence="2 3">
    <name type="scientific">Plakobranchus ocellatus</name>
    <dbReference type="NCBI Taxonomy" id="259542"/>
    <lineage>
        <taxon>Eukaryota</taxon>
        <taxon>Metazoa</taxon>
        <taxon>Spiralia</taxon>
        <taxon>Lophotrochozoa</taxon>
        <taxon>Mollusca</taxon>
        <taxon>Gastropoda</taxon>
        <taxon>Heterobranchia</taxon>
        <taxon>Euthyneura</taxon>
        <taxon>Panpulmonata</taxon>
        <taxon>Sacoglossa</taxon>
        <taxon>Placobranchoidea</taxon>
        <taxon>Plakobranchidae</taxon>
        <taxon>Plakobranchus</taxon>
    </lineage>
</organism>
<evidence type="ECO:0000313" key="2">
    <source>
        <dbReference type="EMBL" id="GFN97205.1"/>
    </source>
</evidence>